<dbReference type="InterPro" id="IPR050054">
    <property type="entry name" value="UPRTase/APRTase"/>
</dbReference>
<dbReference type="Pfam" id="PF14681">
    <property type="entry name" value="UPRTase"/>
    <property type="match status" value="1"/>
</dbReference>
<evidence type="ECO:0000256" key="2">
    <source>
        <dbReference type="ARBA" id="ARBA00005180"/>
    </source>
</evidence>
<reference evidence="11" key="1">
    <citation type="submission" date="2020-03" db="EMBL/GenBank/DDBJ databases">
        <title>Draft Genome Sequence of Cylindrodendrum hubeiense.</title>
        <authorList>
            <person name="Buettner E."/>
            <person name="Kellner H."/>
        </authorList>
    </citation>
    <scope>NUCLEOTIDE SEQUENCE</scope>
    <source>
        <strain evidence="11">IHI 201604</strain>
    </source>
</reference>
<protein>
    <recommendedName>
        <fullName evidence="4">uracil phosphoribosyltransferase</fullName>
        <ecNumber evidence="4">2.4.2.9</ecNumber>
    </recommendedName>
</protein>
<dbReference type="AlphaFoldDB" id="A0A9P5HKW4"/>
<dbReference type="PANTHER" id="PTHR32315:SF4">
    <property type="entry name" value="URACIL PHOSPHORIBOSYLTRANSFERASE, CHLOROPLASTIC"/>
    <property type="match status" value="1"/>
</dbReference>
<dbReference type="SUPFAM" id="SSF53271">
    <property type="entry name" value="PRTase-like"/>
    <property type="match status" value="1"/>
</dbReference>
<comment type="similarity">
    <text evidence="3">Belongs to the UPRTase family.</text>
</comment>
<keyword evidence="9" id="KW-0342">GTP-binding</keyword>
<keyword evidence="7" id="KW-0808">Transferase</keyword>
<comment type="cofactor">
    <cofactor evidence="1">
        <name>Mg(2+)</name>
        <dbReference type="ChEBI" id="CHEBI:18420"/>
    </cofactor>
</comment>
<dbReference type="EC" id="2.4.2.9" evidence="4"/>
<dbReference type="PANTHER" id="PTHR32315">
    <property type="entry name" value="ADENINE PHOSPHORIBOSYLTRANSFERASE"/>
    <property type="match status" value="1"/>
</dbReference>
<comment type="caution">
    <text evidence="11">The sequence shown here is derived from an EMBL/GenBank/DDBJ whole genome shotgun (WGS) entry which is preliminary data.</text>
</comment>
<evidence type="ECO:0000256" key="9">
    <source>
        <dbReference type="ARBA" id="ARBA00023134"/>
    </source>
</evidence>
<keyword evidence="12" id="KW-1185">Reference proteome</keyword>
<keyword evidence="6" id="KW-0328">Glycosyltransferase</keyword>
<gene>
    <name evidence="11" type="ORF">G7Z17_g3551</name>
</gene>
<organism evidence="11 12">
    <name type="scientific">Cylindrodendrum hubeiense</name>
    <dbReference type="NCBI Taxonomy" id="595255"/>
    <lineage>
        <taxon>Eukaryota</taxon>
        <taxon>Fungi</taxon>
        <taxon>Dikarya</taxon>
        <taxon>Ascomycota</taxon>
        <taxon>Pezizomycotina</taxon>
        <taxon>Sordariomycetes</taxon>
        <taxon>Hypocreomycetidae</taxon>
        <taxon>Hypocreales</taxon>
        <taxon>Nectriaceae</taxon>
        <taxon>Cylindrodendrum</taxon>
    </lineage>
</organism>
<dbReference type="OrthoDB" id="10257085at2759"/>
<evidence type="ECO:0000256" key="1">
    <source>
        <dbReference type="ARBA" id="ARBA00001946"/>
    </source>
</evidence>
<dbReference type="CDD" id="cd06223">
    <property type="entry name" value="PRTases_typeI"/>
    <property type="match status" value="1"/>
</dbReference>
<evidence type="ECO:0000256" key="3">
    <source>
        <dbReference type="ARBA" id="ARBA00009516"/>
    </source>
</evidence>
<sequence length="199" mass="21408">MATNVVISSNSEFESKLATFRDQSLKPVEVYALASDLTKLIAKDAIKPIVPGEKVAIVVVLRSGIVMSEPFTSQLPADTDLVVYHLGLFRDPKSLQPIEYYNKLPPKSPKITHAYVLDPLLATGGTASAVISILKDWGLSEVTFVSLLASKIGLENAGRVWPESSRFVVGAVDPEVDSHGYVKPGLGDIGDRLFGTGKN</sequence>
<name>A0A9P5HKW4_9HYPO</name>
<evidence type="ECO:0000256" key="5">
    <source>
        <dbReference type="ARBA" id="ARBA00022533"/>
    </source>
</evidence>
<evidence type="ECO:0000313" key="12">
    <source>
        <dbReference type="Proteomes" id="UP000722485"/>
    </source>
</evidence>
<accession>A0A9P5HKW4</accession>
<dbReference type="Proteomes" id="UP000722485">
    <property type="component" value="Unassembled WGS sequence"/>
</dbReference>
<proteinExistence type="inferred from homology"/>
<keyword evidence="8" id="KW-0547">Nucleotide-binding</keyword>
<dbReference type="EMBL" id="JAANBB010000044">
    <property type="protein sequence ID" value="KAF7553533.1"/>
    <property type="molecule type" value="Genomic_DNA"/>
</dbReference>
<evidence type="ECO:0000256" key="4">
    <source>
        <dbReference type="ARBA" id="ARBA00011894"/>
    </source>
</evidence>
<evidence type="ECO:0000313" key="11">
    <source>
        <dbReference type="EMBL" id="KAF7553533.1"/>
    </source>
</evidence>
<dbReference type="InterPro" id="IPR029057">
    <property type="entry name" value="PRTase-like"/>
</dbReference>
<feature type="domain" description="Phosphoribosyltransferase" evidence="10">
    <location>
        <begin position="52"/>
        <end position="196"/>
    </location>
</feature>
<dbReference type="Gene3D" id="3.40.50.2020">
    <property type="match status" value="1"/>
</dbReference>
<dbReference type="GO" id="GO:0004845">
    <property type="term" value="F:uracil phosphoribosyltransferase activity"/>
    <property type="evidence" value="ECO:0007669"/>
    <property type="project" value="UniProtKB-EC"/>
</dbReference>
<evidence type="ECO:0000256" key="8">
    <source>
        <dbReference type="ARBA" id="ARBA00022741"/>
    </source>
</evidence>
<dbReference type="GO" id="GO:0005525">
    <property type="term" value="F:GTP binding"/>
    <property type="evidence" value="ECO:0007669"/>
    <property type="project" value="UniProtKB-KW"/>
</dbReference>
<dbReference type="InterPro" id="IPR000836">
    <property type="entry name" value="PRTase_dom"/>
</dbReference>
<evidence type="ECO:0000256" key="7">
    <source>
        <dbReference type="ARBA" id="ARBA00022679"/>
    </source>
</evidence>
<evidence type="ECO:0000256" key="6">
    <source>
        <dbReference type="ARBA" id="ARBA00022676"/>
    </source>
</evidence>
<keyword evidence="5" id="KW-0021">Allosteric enzyme</keyword>
<dbReference type="NCBIfam" id="NF001097">
    <property type="entry name" value="PRK00129.1"/>
    <property type="match status" value="1"/>
</dbReference>
<comment type="pathway">
    <text evidence="2">Pyrimidine metabolism; UMP biosynthesis via salvage pathway; UMP from uracil: step 1/1.</text>
</comment>
<evidence type="ECO:0000259" key="10">
    <source>
        <dbReference type="Pfam" id="PF14681"/>
    </source>
</evidence>